<proteinExistence type="inferred from homology"/>
<dbReference type="GO" id="GO:0005524">
    <property type="term" value="F:ATP binding"/>
    <property type="evidence" value="ECO:0007669"/>
    <property type="project" value="UniProtKB-UniRule"/>
</dbReference>
<dbReference type="EMBL" id="CP119962">
    <property type="protein sequence ID" value="WFD40072.1"/>
    <property type="molecule type" value="Genomic_DNA"/>
</dbReference>
<name>A0AAF0F874_9BASI</name>
<dbReference type="Proteomes" id="UP001217754">
    <property type="component" value="Chromosome 5"/>
</dbReference>
<evidence type="ECO:0000256" key="2">
    <source>
        <dbReference type="ARBA" id="ARBA00022786"/>
    </source>
</evidence>
<evidence type="ECO:0000256" key="1">
    <source>
        <dbReference type="ARBA" id="ARBA00022679"/>
    </source>
</evidence>
<dbReference type="GeneID" id="85226707"/>
<keyword evidence="6" id="KW-0012">Acyltransferase</keyword>
<dbReference type="SMART" id="SM00212">
    <property type="entry name" value="UBCc"/>
    <property type="match status" value="1"/>
</dbReference>
<dbReference type="PANTHER" id="PTHR24067">
    <property type="entry name" value="UBIQUITIN-CONJUGATING ENZYME E2"/>
    <property type="match status" value="1"/>
</dbReference>
<dbReference type="EC" id="2.3.2.23" evidence="6"/>
<keyword evidence="7" id="KW-1185">Reference proteome</keyword>
<feature type="domain" description="UBC core" evidence="5">
    <location>
        <begin position="3"/>
        <end position="155"/>
    </location>
</feature>
<dbReference type="Pfam" id="PF00179">
    <property type="entry name" value="UQ_con"/>
    <property type="match status" value="1"/>
</dbReference>
<protein>
    <submittedName>
        <fullName evidence="6">E2 ubiquitin-conjugating enzyme</fullName>
        <ecNumber evidence="6">2.3.2.23</ecNumber>
    </submittedName>
</protein>
<dbReference type="AlphaFoldDB" id="A0AAF0F874"/>
<evidence type="ECO:0000259" key="5">
    <source>
        <dbReference type="PROSITE" id="PS50127"/>
    </source>
</evidence>
<accession>A0AAF0F874</accession>
<keyword evidence="2 4" id="KW-0833">Ubl conjugation pathway</keyword>
<reference evidence="6" key="1">
    <citation type="submission" date="2023-03" db="EMBL/GenBank/DDBJ databases">
        <title>Mating type loci evolution in Malassezia.</title>
        <authorList>
            <person name="Coelho M.A."/>
        </authorList>
    </citation>
    <scope>NUCLEOTIDE SEQUENCE</scope>
    <source>
        <strain evidence="6">CBS 9431</strain>
    </source>
</reference>
<keyword evidence="1 6" id="KW-0808">Transferase</keyword>
<evidence type="ECO:0000313" key="7">
    <source>
        <dbReference type="Proteomes" id="UP001217754"/>
    </source>
</evidence>
<evidence type="ECO:0000256" key="4">
    <source>
        <dbReference type="RuleBase" id="RU362109"/>
    </source>
</evidence>
<evidence type="ECO:0000256" key="3">
    <source>
        <dbReference type="PROSITE-ProRule" id="PRU10133"/>
    </source>
</evidence>
<dbReference type="InterPro" id="IPR023313">
    <property type="entry name" value="UBQ-conjugating_AS"/>
</dbReference>
<comment type="similarity">
    <text evidence="4">Belongs to the ubiquitin-conjugating enzyme family.</text>
</comment>
<sequence>MAGVTKRLVHELAALQKGRDANELVYRLEPVREEDLMEWRAELIAPAEGVYGGGRFLVSIHIPPTYPTKPPSMKFATKIFHPNVSWKTGEICLDVLQSQWSPAWTLLSACTAVLALMDVPEPDSPLNVDAANLVRCGDAVAYRSLCQMYTALYAARKGA</sequence>
<dbReference type="PROSITE" id="PS50127">
    <property type="entry name" value="UBC_2"/>
    <property type="match status" value="1"/>
</dbReference>
<feature type="active site" description="Glycyl thioester intermediate" evidence="3">
    <location>
        <position position="92"/>
    </location>
</feature>
<gene>
    <name evidence="6" type="primary">PEX4</name>
    <name evidence="6" type="ORF">MJAP1_003056</name>
</gene>
<dbReference type="RefSeq" id="XP_060122969.1">
    <property type="nucleotide sequence ID" value="XM_060266986.1"/>
</dbReference>
<dbReference type="InterPro" id="IPR016135">
    <property type="entry name" value="UBQ-conjugating_enzyme/RWD"/>
</dbReference>
<keyword evidence="4" id="KW-0067">ATP-binding</keyword>
<dbReference type="InterPro" id="IPR000608">
    <property type="entry name" value="UBC"/>
</dbReference>
<keyword evidence="4" id="KW-0547">Nucleotide-binding</keyword>
<dbReference type="GO" id="GO:0061631">
    <property type="term" value="F:ubiquitin conjugating enzyme activity"/>
    <property type="evidence" value="ECO:0007669"/>
    <property type="project" value="UniProtKB-EC"/>
</dbReference>
<organism evidence="6 7">
    <name type="scientific">Malassezia japonica</name>
    <dbReference type="NCBI Taxonomy" id="223818"/>
    <lineage>
        <taxon>Eukaryota</taxon>
        <taxon>Fungi</taxon>
        <taxon>Dikarya</taxon>
        <taxon>Basidiomycota</taxon>
        <taxon>Ustilaginomycotina</taxon>
        <taxon>Malasseziomycetes</taxon>
        <taxon>Malasseziales</taxon>
        <taxon>Malasseziaceae</taxon>
        <taxon>Malassezia</taxon>
    </lineage>
</organism>
<dbReference type="PROSITE" id="PS00183">
    <property type="entry name" value="UBC_1"/>
    <property type="match status" value="1"/>
</dbReference>
<dbReference type="SUPFAM" id="SSF54495">
    <property type="entry name" value="UBC-like"/>
    <property type="match status" value="1"/>
</dbReference>
<evidence type="ECO:0000313" key="6">
    <source>
        <dbReference type="EMBL" id="WFD40072.1"/>
    </source>
</evidence>
<dbReference type="CDD" id="cd23812">
    <property type="entry name" value="UBCc_ScPEX4-like"/>
    <property type="match status" value="1"/>
</dbReference>
<dbReference type="Gene3D" id="3.10.110.10">
    <property type="entry name" value="Ubiquitin Conjugating Enzyme"/>
    <property type="match status" value="1"/>
</dbReference>
<dbReference type="InterPro" id="IPR050113">
    <property type="entry name" value="Ub_conjugating_enzyme"/>
</dbReference>